<comment type="caution">
    <text evidence="2">The sequence shown here is derived from an EMBL/GenBank/DDBJ whole genome shotgun (WGS) entry which is preliminary data.</text>
</comment>
<evidence type="ECO:0000313" key="2">
    <source>
        <dbReference type="EMBL" id="CAH3124246.1"/>
    </source>
</evidence>
<dbReference type="Proteomes" id="UP001159428">
    <property type="component" value="Unassembled WGS sequence"/>
</dbReference>
<dbReference type="AlphaFoldDB" id="A0AAU9WS89"/>
<dbReference type="EMBL" id="CALNXJ010000020">
    <property type="protein sequence ID" value="CAH3124246.1"/>
    <property type="molecule type" value="Genomic_DNA"/>
</dbReference>
<keyword evidence="3" id="KW-1185">Reference proteome</keyword>
<reference evidence="2 3" key="1">
    <citation type="submission" date="2022-05" db="EMBL/GenBank/DDBJ databases">
        <authorList>
            <consortium name="Genoscope - CEA"/>
            <person name="William W."/>
        </authorList>
    </citation>
    <scope>NUCLEOTIDE SEQUENCE [LARGE SCALE GENOMIC DNA]</scope>
</reference>
<feature type="signal peptide" evidence="1">
    <location>
        <begin position="1"/>
        <end position="24"/>
    </location>
</feature>
<accession>A0AAU9WS89</accession>
<sequence length="84" mass="9888">MNTRWIILFLSLIYLLLLNNQAEAFGGPKLVAKRRFSLERVVQHQDPGQETTKPLDYEGSIPVEREVRQKEKDDPNLEANEWMY</sequence>
<evidence type="ECO:0000256" key="1">
    <source>
        <dbReference type="SAM" id="SignalP"/>
    </source>
</evidence>
<keyword evidence="1" id="KW-0732">Signal</keyword>
<organism evidence="2 3">
    <name type="scientific">Pocillopora meandrina</name>
    <dbReference type="NCBI Taxonomy" id="46732"/>
    <lineage>
        <taxon>Eukaryota</taxon>
        <taxon>Metazoa</taxon>
        <taxon>Cnidaria</taxon>
        <taxon>Anthozoa</taxon>
        <taxon>Hexacorallia</taxon>
        <taxon>Scleractinia</taxon>
        <taxon>Astrocoeniina</taxon>
        <taxon>Pocilloporidae</taxon>
        <taxon>Pocillopora</taxon>
    </lineage>
</organism>
<proteinExistence type="predicted"/>
<name>A0AAU9WS89_9CNID</name>
<gene>
    <name evidence="2" type="ORF">PMEA_00011170</name>
</gene>
<protein>
    <submittedName>
        <fullName evidence="2">Uncharacterized protein</fullName>
    </submittedName>
</protein>
<evidence type="ECO:0000313" key="3">
    <source>
        <dbReference type="Proteomes" id="UP001159428"/>
    </source>
</evidence>
<feature type="chain" id="PRO_5043706730" evidence="1">
    <location>
        <begin position="25"/>
        <end position="84"/>
    </location>
</feature>